<dbReference type="InterPro" id="IPR042186">
    <property type="entry name" value="FimD_plug_dom"/>
</dbReference>
<evidence type="ECO:0000313" key="2">
    <source>
        <dbReference type="EMBL" id="RUT66024.1"/>
    </source>
</evidence>
<feature type="domain" description="PapC-like C-terminal" evidence="1">
    <location>
        <begin position="63"/>
        <end position="126"/>
    </location>
</feature>
<dbReference type="InterPro" id="IPR000015">
    <property type="entry name" value="Fimb_usher"/>
</dbReference>
<accession>A0A433ZV46</accession>
<comment type="caution">
    <text evidence="2">The sequence shown here is derived from an EMBL/GenBank/DDBJ whole genome shotgun (WGS) entry which is preliminary data.</text>
</comment>
<dbReference type="Pfam" id="PF13953">
    <property type="entry name" value="PapC_C"/>
    <property type="match status" value="1"/>
</dbReference>
<dbReference type="InterPro" id="IPR025949">
    <property type="entry name" value="PapC-like_C"/>
</dbReference>
<dbReference type="PANTHER" id="PTHR30451:SF5">
    <property type="entry name" value="SLR0019 PROTEIN"/>
    <property type="match status" value="1"/>
</dbReference>
<dbReference type="PANTHER" id="PTHR30451">
    <property type="entry name" value="OUTER MEMBRANE USHER PROTEIN"/>
    <property type="match status" value="1"/>
</dbReference>
<dbReference type="Gene3D" id="2.60.40.2070">
    <property type="match status" value="1"/>
</dbReference>
<reference evidence="2 3" key="1">
    <citation type="submission" date="2017-08" db="EMBL/GenBank/DDBJ databases">
        <title>Draft genome sequence of pheromone producing symbiont Morganella morganii, of the female New Zealand grass grub Costelytra giveni.</title>
        <authorList>
            <person name="Laugraud A."/>
            <person name="Young S.D."/>
            <person name="Hurst M.H."/>
        </authorList>
    </citation>
    <scope>NUCLEOTIDE SEQUENCE [LARGE SCALE GENOMIC DNA]</scope>
    <source>
        <strain evidence="2 3">MMsCG</strain>
    </source>
</reference>
<dbReference type="AlphaFoldDB" id="A0A433ZV46"/>
<gene>
    <name evidence="2" type="ORF">CKG00_06115</name>
</gene>
<name>A0A433ZV46_MORMO</name>
<organism evidence="2 3">
    <name type="scientific">Morganella morganii</name>
    <name type="common">Proteus morganii</name>
    <dbReference type="NCBI Taxonomy" id="582"/>
    <lineage>
        <taxon>Bacteria</taxon>
        <taxon>Pseudomonadati</taxon>
        <taxon>Pseudomonadota</taxon>
        <taxon>Gammaproteobacteria</taxon>
        <taxon>Enterobacterales</taxon>
        <taxon>Morganellaceae</taxon>
        <taxon>Morganella</taxon>
    </lineage>
</organism>
<evidence type="ECO:0000259" key="1">
    <source>
        <dbReference type="Pfam" id="PF13953"/>
    </source>
</evidence>
<dbReference type="EMBL" id="NRQY01000001">
    <property type="protein sequence ID" value="RUT66024.1"/>
    <property type="molecule type" value="Genomic_DNA"/>
</dbReference>
<dbReference type="Proteomes" id="UP000286908">
    <property type="component" value="Unassembled WGS sequence"/>
</dbReference>
<dbReference type="GO" id="GO:0015473">
    <property type="term" value="F:fimbrial usher porin activity"/>
    <property type="evidence" value="ECO:0007669"/>
    <property type="project" value="InterPro"/>
</dbReference>
<protein>
    <recommendedName>
        <fullName evidence="1">PapC-like C-terminal domain-containing protein</fullName>
    </recommendedName>
</protein>
<sequence length="143" mass="16122">MATDNSGLAVVSNLIPYRNNSVRIDNLTLPENAEIETTIKEIYPTRGAIVLLDYKTTLGTKILVTLRGEDGQLIPFGAYVQNDNDNERAYVSNYGRLYLTGAKDKDDIRVIRGDKNQYQCSFSYDIDGKRKVNGFYIFDAVCH</sequence>
<dbReference type="Gene3D" id="2.60.40.2610">
    <property type="entry name" value="Outer membrane usher protein FimD, plug domain"/>
    <property type="match status" value="1"/>
</dbReference>
<dbReference type="GO" id="GO:0009297">
    <property type="term" value="P:pilus assembly"/>
    <property type="evidence" value="ECO:0007669"/>
    <property type="project" value="InterPro"/>
</dbReference>
<dbReference type="Pfam" id="PF00577">
    <property type="entry name" value="Usher"/>
    <property type="match status" value="1"/>
</dbReference>
<dbReference type="GO" id="GO:0009279">
    <property type="term" value="C:cell outer membrane"/>
    <property type="evidence" value="ECO:0007669"/>
    <property type="project" value="TreeGrafter"/>
</dbReference>
<proteinExistence type="predicted"/>
<evidence type="ECO:0000313" key="3">
    <source>
        <dbReference type="Proteomes" id="UP000286908"/>
    </source>
</evidence>
<dbReference type="InterPro" id="IPR043142">
    <property type="entry name" value="PapC-like_C_sf"/>
</dbReference>